<dbReference type="SUPFAM" id="SSF48371">
    <property type="entry name" value="ARM repeat"/>
    <property type="match status" value="1"/>
</dbReference>
<dbReference type="InterPro" id="IPR000683">
    <property type="entry name" value="Gfo/Idh/MocA-like_OxRdtase_N"/>
</dbReference>
<accession>A0A9P1FDP8</accession>
<keyword evidence="4 6" id="KW-0408">Iron</keyword>
<dbReference type="NCBIfam" id="TIGR02604">
    <property type="entry name" value="Piru_Ver_Nterm"/>
    <property type="match status" value="1"/>
</dbReference>
<dbReference type="InterPro" id="IPR011042">
    <property type="entry name" value="6-blade_b-propeller_TolB-like"/>
</dbReference>
<protein>
    <submittedName>
        <fullName evidence="10">Uncharacterized oxidoreductase YrbE</fullName>
    </submittedName>
</protein>
<keyword evidence="2 6" id="KW-0479">Metal-binding</keyword>
<dbReference type="InterPro" id="IPR055557">
    <property type="entry name" value="DUF7133"/>
</dbReference>
<dbReference type="InterPro" id="IPR011989">
    <property type="entry name" value="ARM-like"/>
</dbReference>
<dbReference type="InterPro" id="IPR043906">
    <property type="entry name" value="Gfo/Idh/MocA_OxRdtase_bact_C"/>
</dbReference>
<reference evidence="9" key="1">
    <citation type="submission" date="2022-10" db="EMBL/GenBank/DDBJ databases">
        <authorList>
            <person name="Chen Y."/>
            <person name="Dougan E. K."/>
            <person name="Chan C."/>
            <person name="Rhodes N."/>
            <person name="Thang M."/>
        </authorList>
    </citation>
    <scope>NUCLEOTIDE SEQUENCE</scope>
</reference>
<dbReference type="OrthoDB" id="64915at2759"/>
<evidence type="ECO:0000313" key="11">
    <source>
        <dbReference type="Proteomes" id="UP001152797"/>
    </source>
</evidence>
<dbReference type="InterPro" id="IPR008979">
    <property type="entry name" value="Galactose-bd-like_sf"/>
</dbReference>
<dbReference type="InterPro" id="IPR009056">
    <property type="entry name" value="Cyt_c-like_dom"/>
</dbReference>
<dbReference type="InterPro" id="IPR050463">
    <property type="entry name" value="Gfo/Idh/MocA_oxidrdct_glycsds"/>
</dbReference>
<evidence type="ECO:0000313" key="9">
    <source>
        <dbReference type="EMBL" id="CAI3972186.1"/>
    </source>
</evidence>
<dbReference type="InterPro" id="IPR013427">
    <property type="entry name" value="Haem-bd_dom_put"/>
</dbReference>
<organism evidence="9">
    <name type="scientific">Cladocopium goreaui</name>
    <dbReference type="NCBI Taxonomy" id="2562237"/>
    <lineage>
        <taxon>Eukaryota</taxon>
        <taxon>Sar</taxon>
        <taxon>Alveolata</taxon>
        <taxon>Dinophyceae</taxon>
        <taxon>Suessiales</taxon>
        <taxon>Symbiodiniaceae</taxon>
        <taxon>Cladocopium</taxon>
    </lineage>
</organism>
<evidence type="ECO:0000256" key="2">
    <source>
        <dbReference type="ARBA" id="ARBA00022723"/>
    </source>
</evidence>
<dbReference type="InterPro" id="IPR013428">
    <property type="entry name" value="Membrane-bound_put_N"/>
</dbReference>
<keyword evidence="7" id="KW-0732">Signal</keyword>
<dbReference type="PANTHER" id="PTHR43818">
    <property type="entry name" value="BCDNA.GH03377"/>
    <property type="match status" value="1"/>
</dbReference>
<dbReference type="InterPro" id="IPR036909">
    <property type="entry name" value="Cyt_c-like_dom_sf"/>
</dbReference>
<dbReference type="Pfam" id="PF13364">
    <property type="entry name" value="BetaGal_ABD2"/>
    <property type="match status" value="1"/>
</dbReference>
<dbReference type="Pfam" id="PF23500">
    <property type="entry name" value="DUF7133"/>
    <property type="match status" value="1"/>
</dbReference>
<dbReference type="Gene3D" id="2.120.10.30">
    <property type="entry name" value="TolB, C-terminal domain"/>
    <property type="match status" value="1"/>
</dbReference>
<feature type="chain" id="PRO_5043271812" evidence="7">
    <location>
        <begin position="37"/>
        <end position="1605"/>
    </location>
</feature>
<dbReference type="InterPro" id="IPR011041">
    <property type="entry name" value="Quinoprot_gluc/sorb_DH_b-prop"/>
</dbReference>
<dbReference type="PROSITE" id="PS51007">
    <property type="entry name" value="CYTC"/>
    <property type="match status" value="1"/>
</dbReference>
<dbReference type="EMBL" id="CAMXCT010000001">
    <property type="protein sequence ID" value="CAI3972186.1"/>
    <property type="molecule type" value="Genomic_DNA"/>
</dbReference>
<dbReference type="GO" id="GO:0004565">
    <property type="term" value="F:beta-galactosidase activity"/>
    <property type="evidence" value="ECO:0007669"/>
    <property type="project" value="UniProtKB-ARBA"/>
</dbReference>
<feature type="domain" description="Cytochrome c" evidence="8">
    <location>
        <begin position="1045"/>
        <end position="1175"/>
    </location>
</feature>
<dbReference type="Gene3D" id="3.40.50.720">
    <property type="entry name" value="NAD(P)-binding Rossmann-like Domain"/>
    <property type="match status" value="1"/>
</dbReference>
<dbReference type="Proteomes" id="UP001152797">
    <property type="component" value="Unassembled WGS sequence"/>
</dbReference>
<dbReference type="SUPFAM" id="SSF49785">
    <property type="entry name" value="Galactose-binding domain-like"/>
    <property type="match status" value="1"/>
</dbReference>
<dbReference type="PANTHER" id="PTHR43818:SF10">
    <property type="entry name" value="NADH-DEPENDENT DEHYDROGENASE-RELATED"/>
    <property type="match status" value="1"/>
</dbReference>
<evidence type="ECO:0000256" key="4">
    <source>
        <dbReference type="ARBA" id="ARBA00023004"/>
    </source>
</evidence>
<reference evidence="10 11" key="2">
    <citation type="submission" date="2024-05" db="EMBL/GenBank/DDBJ databases">
        <authorList>
            <person name="Chen Y."/>
            <person name="Shah S."/>
            <person name="Dougan E. K."/>
            <person name="Thang M."/>
            <person name="Chan C."/>
        </authorList>
    </citation>
    <scope>NUCLEOTIDE SEQUENCE [LARGE SCALE GENOMIC DNA]</scope>
</reference>
<evidence type="ECO:0000256" key="7">
    <source>
        <dbReference type="SAM" id="SignalP"/>
    </source>
</evidence>
<dbReference type="GO" id="GO:0020037">
    <property type="term" value="F:heme binding"/>
    <property type="evidence" value="ECO:0007669"/>
    <property type="project" value="InterPro"/>
</dbReference>
<name>A0A9P1FDP8_9DINO</name>
<dbReference type="Gene3D" id="1.25.10.10">
    <property type="entry name" value="Leucine-rich Repeat Variant"/>
    <property type="match status" value="2"/>
</dbReference>
<evidence type="ECO:0000259" key="8">
    <source>
        <dbReference type="PROSITE" id="PS51007"/>
    </source>
</evidence>
<dbReference type="Gene3D" id="1.10.760.10">
    <property type="entry name" value="Cytochrome c-like domain"/>
    <property type="match status" value="1"/>
</dbReference>
<evidence type="ECO:0000256" key="3">
    <source>
        <dbReference type="ARBA" id="ARBA00022801"/>
    </source>
</evidence>
<dbReference type="NCBIfam" id="TIGR02603">
    <property type="entry name" value="CxxCH_TIGR02603"/>
    <property type="match status" value="1"/>
</dbReference>
<evidence type="ECO:0000313" key="10">
    <source>
        <dbReference type="EMBL" id="CAL4759498.1"/>
    </source>
</evidence>
<evidence type="ECO:0000256" key="6">
    <source>
        <dbReference type="PROSITE-ProRule" id="PRU00433"/>
    </source>
</evidence>
<gene>
    <name evidence="9" type="ORF">C1SCF055_LOCUS776</name>
</gene>
<dbReference type="EMBL" id="CAMXCT020000001">
    <property type="protein sequence ID" value="CAL1125561.1"/>
    <property type="molecule type" value="Genomic_DNA"/>
</dbReference>
<dbReference type="SUPFAM" id="SSF55347">
    <property type="entry name" value="Glyceraldehyde-3-phosphate dehydrogenase-like, C-terminal domain"/>
    <property type="match status" value="1"/>
</dbReference>
<dbReference type="GO" id="GO:0009055">
    <property type="term" value="F:electron transfer activity"/>
    <property type="evidence" value="ECO:0007669"/>
    <property type="project" value="InterPro"/>
</dbReference>
<dbReference type="EMBL" id="CAMXCT030000001">
    <property type="protein sequence ID" value="CAL4759498.1"/>
    <property type="molecule type" value="Genomic_DNA"/>
</dbReference>
<dbReference type="Pfam" id="PF01408">
    <property type="entry name" value="GFO_IDH_MocA"/>
    <property type="match status" value="1"/>
</dbReference>
<dbReference type="InterPro" id="IPR025300">
    <property type="entry name" value="BetaGal_jelly_roll_dom"/>
</dbReference>
<keyword evidence="11" id="KW-1185">Reference proteome</keyword>
<feature type="signal peptide" evidence="7">
    <location>
        <begin position="1"/>
        <end position="36"/>
    </location>
</feature>
<dbReference type="GO" id="GO:0000166">
    <property type="term" value="F:nucleotide binding"/>
    <property type="evidence" value="ECO:0007669"/>
    <property type="project" value="InterPro"/>
</dbReference>
<dbReference type="GO" id="GO:0046872">
    <property type="term" value="F:metal ion binding"/>
    <property type="evidence" value="ECO:0007669"/>
    <property type="project" value="UniProtKB-KW"/>
</dbReference>
<dbReference type="SUPFAM" id="SSF50952">
    <property type="entry name" value="Soluble quinoprotein glucose dehydrogenase"/>
    <property type="match status" value="1"/>
</dbReference>
<sequence>MIRRCFTSSACCHLRQLASLGLILLALFFFVAPVHADESDWHLVPIPDSWKQQPGGELATENGFSWYRCYVDVPAEWEGHPVELNIEPVDDARQTFVNGTPIGATGTFPPQYRSGLGEESRFAVPGELLKFGETNVIAIRTYMKDARSNFLVAAPILLSGERAIRMEGQWEYRPGDDREWASIVPPAALSAEAPAFFHTVDEVDDIELYLRRRVGDTDPLSPDEALGSFTVADDLKLEQVLAEPLVGQPLFVNWDERGRLWVMNYQQYPNPAGLKMLSRDKFLRSVYDKVPLPPPHGERGRDNISIHEDTNGDGVFDKHKTFVDGLNITSSFVRGRGGVFVLSPPYLLFYPDVDRNDVPDSDPVVLLKGFGFEDSHSIANSLRWGPDGWLYACQGSTVTGQIIRPAIDTTPIHSMGQLIWRYHPETRRYEVFAEGGGNTFGLEVDDKGRMFSGTNGGNTRGYHYVQGAYERKGFEKHGALSNPYAFGYFPAMQHHDVPRFTHNFIIYSGNTLPKQYHGQLFGIEPLQGQIVLSDIWPDTTTFATKDLDRPVQCSDQWFRPVDIKVGPDGAIYFCDMYEQRIDHSSHYAGRVTPDTGRVYRVRSKESMPAEAFDYEQLTTAELIELLDHPNKWHRQTALRIFGDRKDRSVIQALVEVIQQNQGQLALEALWALNLSGGFTESFATEFLDHPDECVRLWTIRLLGDSGNVSSELAAKLTDLAAQEPSAEVRSQLACSARRLPAQPCVAIIRQLLTHSDDANDRHIPLLLWWAIESKAGENADTVLAMFDDQAFWDLKLVEEHLLDKIILRYALAGSRSDLLACAKLLSLAEKPEHKKILIDGFEAAYAGRSLSNLPDELIAAIGAVGGGSVMLQVRQGKPEAIQTALDTISNSSAGSEERLQFVRVFGEIVAPQAVPVLLEIVGSDADESLRAAALLSLQSYGDAAIAQRVIELHNSFPETLRSTAQSLLASRRDWTKMFLAAVESGAIEAAAVPVEVQRQLLLHNDEAVTSLVKQHFGEIAGATTQQMQARIDELNEVLQAAKGAGNPYTGKELYKAECGKCHKLFAEGGDVGPDLTSFKRDDIRGILLNVVNPSAEIREGFENFTVFTDDGRIVSGFLADQDNQVVVLRGVDAQNVVVARDEIDEMVANPKSVMPEGILDKLDEEQIKFLKTSAAVGAATFAAPAVLRGRGLNERLNIAVIGCGGRGASNMGSVESENIVALCDVSNENLDKAAARHPNARKVNDFRKLYDHAGEFDAVVVSTCEHTHAFATLPALQLGKHVYCEKPLTHSVWEARVIREAAAKAGVATQMGTQIHAGDNYRRVVELIQSGAIGNVREVHVWVSRAWGWHANEADSKQAGDIVFVQDRPQEAEPISTGLDWDLWLGPAPKRPFNSVYVPGPKWYRWWDFGNGTMSDLGSHWIDLAFWALDLRVPLSVEAEGPAIHPELAPASMQVKYEYGPRGDQPPVSLTWYQGVNKPAIWSEGKIPQWGNGVLFIGDDGMVLSDYGKHTLLPEEKFQDFQRPEPYIPTSLGHHAEWVHACKTGEPTTCDFEYAGWFTEANHLGNVAFRTGQRLEWDAENMKAKNTSAADEFIRRDYRSGWYLS</sequence>
<dbReference type="InterPro" id="IPR016024">
    <property type="entry name" value="ARM-type_fold"/>
</dbReference>
<dbReference type="Gene3D" id="3.30.360.10">
    <property type="entry name" value="Dihydrodipicolinate Reductase, domain 2"/>
    <property type="match status" value="1"/>
</dbReference>
<keyword evidence="5" id="KW-0326">Glycosidase</keyword>
<dbReference type="InterPro" id="IPR036291">
    <property type="entry name" value="NAD(P)-bd_dom_sf"/>
</dbReference>
<evidence type="ECO:0000256" key="1">
    <source>
        <dbReference type="ARBA" id="ARBA00022617"/>
    </source>
</evidence>
<dbReference type="Pfam" id="PF19051">
    <property type="entry name" value="GFO_IDH_MocA_C2"/>
    <property type="match status" value="1"/>
</dbReference>
<dbReference type="SUPFAM" id="SSF51735">
    <property type="entry name" value="NAD(P)-binding Rossmann-fold domains"/>
    <property type="match status" value="1"/>
</dbReference>
<evidence type="ECO:0000256" key="5">
    <source>
        <dbReference type="ARBA" id="ARBA00023295"/>
    </source>
</evidence>
<dbReference type="Gene3D" id="2.60.120.260">
    <property type="entry name" value="Galactose-binding domain-like"/>
    <property type="match status" value="1"/>
</dbReference>
<keyword evidence="1 6" id="KW-0349">Heme</keyword>
<dbReference type="SUPFAM" id="SSF46626">
    <property type="entry name" value="Cytochrome c"/>
    <property type="match status" value="1"/>
</dbReference>
<keyword evidence="3" id="KW-0378">Hydrolase</keyword>
<comment type="caution">
    <text evidence="9">The sequence shown here is derived from an EMBL/GenBank/DDBJ whole genome shotgun (WGS) entry which is preliminary data.</text>
</comment>
<proteinExistence type="predicted"/>